<reference evidence="1 2" key="1">
    <citation type="journal article" date="2024" name="Nat. Commun.">
        <title>Phylogenomics reveals the evolutionary origins of lichenization in chlorophyte algae.</title>
        <authorList>
            <person name="Puginier C."/>
            <person name="Libourel C."/>
            <person name="Otte J."/>
            <person name="Skaloud P."/>
            <person name="Haon M."/>
            <person name="Grisel S."/>
            <person name="Petersen M."/>
            <person name="Berrin J.G."/>
            <person name="Delaux P.M."/>
            <person name="Dal Grande F."/>
            <person name="Keller J."/>
        </authorList>
    </citation>
    <scope>NUCLEOTIDE SEQUENCE [LARGE SCALE GENOMIC DNA]</scope>
    <source>
        <strain evidence="1 2">SAG 2145</strain>
    </source>
</reference>
<protein>
    <submittedName>
        <fullName evidence="1">Uncharacterized protein</fullName>
    </submittedName>
</protein>
<name>A0AAW1S9N6_9CHLO</name>
<comment type="caution">
    <text evidence="1">The sequence shown here is derived from an EMBL/GenBank/DDBJ whole genome shotgun (WGS) entry which is preliminary data.</text>
</comment>
<proteinExistence type="predicted"/>
<gene>
    <name evidence="1" type="ORF">WJX74_001504</name>
</gene>
<organism evidence="1 2">
    <name type="scientific">Apatococcus lobatus</name>
    <dbReference type="NCBI Taxonomy" id="904363"/>
    <lineage>
        <taxon>Eukaryota</taxon>
        <taxon>Viridiplantae</taxon>
        <taxon>Chlorophyta</taxon>
        <taxon>core chlorophytes</taxon>
        <taxon>Trebouxiophyceae</taxon>
        <taxon>Chlorellales</taxon>
        <taxon>Chlorellaceae</taxon>
        <taxon>Apatococcus</taxon>
    </lineage>
</organism>
<sequence>MPALLVWGRPPSGSKFEQDHVILAKLLVKAGTKDMPVGTPMAILVEEAEHVAAFKNYQAGQSSSKSQHESDAKA</sequence>
<dbReference type="AlphaFoldDB" id="A0AAW1S9N6"/>
<evidence type="ECO:0000313" key="1">
    <source>
        <dbReference type="EMBL" id="KAK9842727.1"/>
    </source>
</evidence>
<dbReference type="Proteomes" id="UP001438707">
    <property type="component" value="Unassembled WGS sequence"/>
</dbReference>
<evidence type="ECO:0000313" key="2">
    <source>
        <dbReference type="Proteomes" id="UP001438707"/>
    </source>
</evidence>
<accession>A0AAW1S9N6</accession>
<keyword evidence="2" id="KW-1185">Reference proteome</keyword>
<dbReference type="EMBL" id="JALJOS010000002">
    <property type="protein sequence ID" value="KAK9842727.1"/>
    <property type="molecule type" value="Genomic_DNA"/>
</dbReference>
<dbReference type="Gene3D" id="2.40.50.100">
    <property type="match status" value="1"/>
</dbReference>